<name>A0A081C8U5_VECG1</name>
<dbReference type="Gene3D" id="3.90.182.10">
    <property type="entry name" value="Toxin - Anthrax Protective Antigen,domain 1"/>
    <property type="match status" value="1"/>
</dbReference>
<dbReference type="InterPro" id="IPR038731">
    <property type="entry name" value="RgtA/B/C-like"/>
</dbReference>
<keyword evidence="2" id="KW-1003">Cell membrane</keyword>
<dbReference type="Pfam" id="PF07691">
    <property type="entry name" value="PA14"/>
    <property type="match status" value="1"/>
</dbReference>
<dbReference type="EMBL" id="DF820476">
    <property type="protein sequence ID" value="GAK61000.1"/>
    <property type="molecule type" value="Genomic_DNA"/>
</dbReference>
<reference evidence="10" key="1">
    <citation type="journal article" date="2015" name="PeerJ">
        <title>First genomic representation of candidate bacterial phylum KSB3 points to enhanced environmental sensing as a trigger of wastewater bulking.</title>
        <authorList>
            <person name="Sekiguchi Y."/>
            <person name="Ohashi A."/>
            <person name="Parks D.H."/>
            <person name="Yamauchi T."/>
            <person name="Tyson G.W."/>
            <person name="Hugenholtz P."/>
        </authorList>
    </citation>
    <scope>NUCLEOTIDE SEQUENCE [LARGE SCALE GENOMIC DNA]</scope>
</reference>
<feature type="transmembrane region" description="Helical" evidence="8">
    <location>
        <begin position="426"/>
        <end position="447"/>
    </location>
</feature>
<dbReference type="GO" id="GO:0016763">
    <property type="term" value="F:pentosyltransferase activity"/>
    <property type="evidence" value="ECO:0007669"/>
    <property type="project" value="TreeGrafter"/>
</dbReference>
<dbReference type="HOGENOM" id="CLU_370358_0_0_0"/>
<dbReference type="PROSITE" id="PS51820">
    <property type="entry name" value="PA14"/>
    <property type="match status" value="1"/>
</dbReference>
<feature type="transmembrane region" description="Helical" evidence="8">
    <location>
        <begin position="504"/>
        <end position="536"/>
    </location>
</feature>
<feature type="transmembrane region" description="Helical" evidence="8">
    <location>
        <begin position="548"/>
        <end position="568"/>
    </location>
</feature>
<evidence type="ECO:0000256" key="3">
    <source>
        <dbReference type="ARBA" id="ARBA00022676"/>
    </source>
</evidence>
<evidence type="ECO:0000313" key="11">
    <source>
        <dbReference type="Proteomes" id="UP000030661"/>
    </source>
</evidence>
<dbReference type="eggNOG" id="COG1524">
    <property type="taxonomic scope" value="Bacteria"/>
</dbReference>
<feature type="transmembrane region" description="Helical" evidence="8">
    <location>
        <begin position="275"/>
        <end position="297"/>
    </location>
</feature>
<feature type="transmembrane region" description="Helical" evidence="8">
    <location>
        <begin position="660"/>
        <end position="681"/>
    </location>
</feature>
<evidence type="ECO:0000256" key="6">
    <source>
        <dbReference type="ARBA" id="ARBA00022989"/>
    </source>
</evidence>
<dbReference type="Proteomes" id="UP000030661">
    <property type="component" value="Unassembled WGS sequence"/>
</dbReference>
<proteinExistence type="predicted"/>
<evidence type="ECO:0000256" key="1">
    <source>
        <dbReference type="ARBA" id="ARBA00004651"/>
    </source>
</evidence>
<sequence>MKKSLILVIQILTEIILLFSSAIIIYVLFTGDGVFTIGPIVVSSHEFIRPLVILIVACVLRKMVTGHFQHGFFTVILLQWGWTQICRLTERWARSSQFRRQVLLGLVVFILLAIGMHWLRSAVTIERGLVGRYYANPNFGGKPKVIALDAEPQLFRARTLWKELYSIEWTGAVYITTPGKYEFLIGSDDGSALYIGEQLVVDNWGSHGLRERSGIIKLQRGFAPLRIRYYQRAKTTALRVSWKVPGQTRHQILPGTALFPEQPTFKAFFLERLVAVGWIGIQAVGILGLVIIVCAEVIRRKRSRSVETVYVRKAWRWVNRVFGAVFLSRIFRLMNGENRWFGCKHSSWVLHGIILLLFSLLIIYNNLGGRSMEGADEKIHTRVANTIVNTGNWWNLEYHGKPYAQKPPLKIWLSAVTFRYIGNTEFWVRFWDATFALGTMCAVYVFGRKWRNPLTGLLSALILCLSLNYIDNHTARAGVQDSAMIFFFTLSLVLFWFRERGTCYYYLAGVAMACSSLTKLWMGVGALIIMAGYLLLAGKFKEVWRKDFLIMALISMLLPLAWLIPNVLSDPSFFRSAVAENIVGRITGTRHSAFAQKAPWYFYVAVLYQHYQPWVLFLPFGLSYGVYQSFMKKARGSLLLVVWSIVVFGGFSIAQLRLSWYINPAFPAFALLIGSFFYAILQGGYRKFKAQAPFLITCLFVGLGYLFADTTIAMYHIVTQKRETYPIQNFVVYLENNMQTTPYYVVLYHTDMNTDVKDQEHYYLNRIRERVVHFDTPGSLQDFLAQTDTPTFVLVQNSDLKTSTFFKEHELTLPLPISDGPDKWMVIYHYTLPDDFPLTAKQQ</sequence>
<dbReference type="PANTHER" id="PTHR33908:SF11">
    <property type="entry name" value="MEMBRANE PROTEIN"/>
    <property type="match status" value="1"/>
</dbReference>
<dbReference type="GO" id="GO:0005886">
    <property type="term" value="C:plasma membrane"/>
    <property type="evidence" value="ECO:0007669"/>
    <property type="project" value="UniProtKB-SubCell"/>
</dbReference>
<keyword evidence="3" id="KW-0328">Glycosyltransferase</keyword>
<dbReference type="STRING" id="1499967.U27_00898"/>
<organism evidence="10">
    <name type="scientific">Vecturithrix granuli</name>
    <dbReference type="NCBI Taxonomy" id="1499967"/>
    <lineage>
        <taxon>Bacteria</taxon>
        <taxon>Candidatus Moduliflexota</taxon>
        <taxon>Candidatus Vecturitrichia</taxon>
        <taxon>Candidatus Vecturitrichales</taxon>
        <taxon>Candidatus Vecturitrichaceae</taxon>
        <taxon>Candidatus Vecturithrix</taxon>
    </lineage>
</organism>
<accession>A0A081C8U5</accession>
<feature type="transmembrane region" description="Helical" evidence="8">
    <location>
        <begin position="453"/>
        <end position="470"/>
    </location>
</feature>
<dbReference type="SMART" id="SM00758">
    <property type="entry name" value="PA14"/>
    <property type="match status" value="1"/>
</dbReference>
<evidence type="ECO:0000259" key="9">
    <source>
        <dbReference type="PROSITE" id="PS51820"/>
    </source>
</evidence>
<dbReference type="AlphaFoldDB" id="A0A081C8U5"/>
<dbReference type="GO" id="GO:0009103">
    <property type="term" value="P:lipopolysaccharide biosynthetic process"/>
    <property type="evidence" value="ECO:0007669"/>
    <property type="project" value="UniProtKB-ARBA"/>
</dbReference>
<evidence type="ECO:0000256" key="8">
    <source>
        <dbReference type="SAM" id="Phobius"/>
    </source>
</evidence>
<keyword evidence="5 8" id="KW-0812">Transmembrane</keyword>
<dbReference type="eggNOG" id="COG1807">
    <property type="taxonomic scope" value="Bacteria"/>
</dbReference>
<comment type="subcellular location">
    <subcellularLocation>
        <location evidence="1">Cell membrane</location>
        <topology evidence="1">Multi-pass membrane protein</topology>
    </subcellularLocation>
</comment>
<gene>
    <name evidence="10" type="ORF">U27_00898</name>
</gene>
<dbReference type="SUPFAM" id="SSF56988">
    <property type="entry name" value="Anthrax protective antigen"/>
    <property type="match status" value="1"/>
</dbReference>
<dbReference type="PANTHER" id="PTHR33908">
    <property type="entry name" value="MANNOSYLTRANSFERASE YKCB-RELATED"/>
    <property type="match status" value="1"/>
</dbReference>
<evidence type="ECO:0000256" key="5">
    <source>
        <dbReference type="ARBA" id="ARBA00022692"/>
    </source>
</evidence>
<feature type="transmembrane region" description="Helical" evidence="8">
    <location>
        <begin position="7"/>
        <end position="29"/>
    </location>
</feature>
<feature type="transmembrane region" description="Helical" evidence="8">
    <location>
        <begin position="317"/>
        <end position="334"/>
    </location>
</feature>
<dbReference type="InterPro" id="IPR050297">
    <property type="entry name" value="LipidA_mod_glycosyltrf_83"/>
</dbReference>
<feature type="transmembrane region" description="Helical" evidence="8">
    <location>
        <begin position="636"/>
        <end position="654"/>
    </location>
</feature>
<evidence type="ECO:0000313" key="10">
    <source>
        <dbReference type="EMBL" id="GAK61000.1"/>
    </source>
</evidence>
<keyword evidence="7 8" id="KW-0472">Membrane</keyword>
<feature type="transmembrane region" description="Helical" evidence="8">
    <location>
        <begin position="35"/>
        <end position="60"/>
    </location>
</feature>
<protein>
    <submittedName>
        <fullName evidence="10">Glycosyl transferase, family 39</fullName>
    </submittedName>
</protein>
<dbReference type="InterPro" id="IPR011658">
    <property type="entry name" value="PA14_dom"/>
</dbReference>
<dbReference type="Pfam" id="PF13231">
    <property type="entry name" value="PMT_2"/>
    <property type="match status" value="1"/>
</dbReference>
<feature type="transmembrane region" description="Helical" evidence="8">
    <location>
        <begin position="346"/>
        <end position="364"/>
    </location>
</feature>
<keyword evidence="11" id="KW-1185">Reference proteome</keyword>
<feature type="transmembrane region" description="Helical" evidence="8">
    <location>
        <begin position="482"/>
        <end position="498"/>
    </location>
</feature>
<evidence type="ECO:0000256" key="7">
    <source>
        <dbReference type="ARBA" id="ARBA00023136"/>
    </source>
</evidence>
<keyword evidence="4 10" id="KW-0808">Transferase</keyword>
<feature type="domain" description="PA14" evidence="9">
    <location>
        <begin position="124"/>
        <end position="256"/>
    </location>
</feature>
<feature type="transmembrane region" description="Helical" evidence="8">
    <location>
        <begin position="600"/>
        <end position="624"/>
    </location>
</feature>
<evidence type="ECO:0000256" key="2">
    <source>
        <dbReference type="ARBA" id="ARBA00022475"/>
    </source>
</evidence>
<dbReference type="InterPro" id="IPR037524">
    <property type="entry name" value="PA14/GLEYA"/>
</dbReference>
<evidence type="ECO:0000256" key="4">
    <source>
        <dbReference type="ARBA" id="ARBA00022679"/>
    </source>
</evidence>
<keyword evidence="6 8" id="KW-1133">Transmembrane helix</keyword>
<feature type="transmembrane region" description="Helical" evidence="8">
    <location>
        <begin position="101"/>
        <end position="119"/>
    </location>
</feature>
<feature type="transmembrane region" description="Helical" evidence="8">
    <location>
        <begin position="693"/>
        <end position="718"/>
    </location>
</feature>